<comment type="caution">
    <text evidence="5">The sequence shown here is derived from an EMBL/GenBank/DDBJ whole genome shotgun (WGS) entry which is preliminary data.</text>
</comment>
<dbReference type="Gene3D" id="3.40.50.1820">
    <property type="entry name" value="alpha/beta hydrolase"/>
    <property type="match status" value="1"/>
</dbReference>
<sequence length="281" mass="30008">MFRVILAAGLLIAAEPGFAQAQDACQPSPCLVDGGQYRVALPAIPATEPTPTVLYLHGYAASSAAVLRNSGLLQPFLDRGYAVVVPDGQVDTLQGHHLDWGVRDGFGLPRDDIAFVRQVLADAATRFSLDPENIVLMGYSRGGSMVWDIACHAPDTARAYVSHAGGFWAPLPPQCAASVRLLHSHGFTDRTLPVEGTGMEWFGYSFEVASVFDGLEVWQRTMGCPPKADTAEVTAAAWTKAWTGCAEGGQLTLQLLPGGHGRRAGWAEAVLDWLEPAPDNP</sequence>
<protein>
    <submittedName>
        <fullName evidence="5">Alpha/beta fold hydrolase</fullName>
    </submittedName>
</protein>
<keyword evidence="2 5" id="KW-0378">Hydrolase</keyword>
<accession>A0ABV3L6F4</accession>
<dbReference type="InterPro" id="IPR029058">
    <property type="entry name" value="AB_hydrolase_fold"/>
</dbReference>
<feature type="signal peptide" evidence="3">
    <location>
        <begin position="1"/>
        <end position="21"/>
    </location>
</feature>
<evidence type="ECO:0000259" key="4">
    <source>
        <dbReference type="Pfam" id="PF00561"/>
    </source>
</evidence>
<reference evidence="5 6" key="1">
    <citation type="submission" date="2024-07" db="EMBL/GenBank/DDBJ databases">
        <authorList>
            <person name="Kang M."/>
        </authorList>
    </citation>
    <scope>NUCLEOTIDE SEQUENCE [LARGE SCALE GENOMIC DNA]</scope>
    <source>
        <strain evidence="5 6">DFM31</strain>
    </source>
</reference>
<dbReference type="GO" id="GO:0016787">
    <property type="term" value="F:hydrolase activity"/>
    <property type="evidence" value="ECO:0007669"/>
    <property type="project" value="UniProtKB-KW"/>
</dbReference>
<dbReference type="Proteomes" id="UP001553161">
    <property type="component" value="Unassembled WGS sequence"/>
</dbReference>
<dbReference type="SUPFAM" id="SSF53474">
    <property type="entry name" value="alpha/beta-Hydrolases"/>
    <property type="match status" value="1"/>
</dbReference>
<organism evidence="5 6">
    <name type="scientific">Meridianimarinicoccus marinus</name>
    <dbReference type="NCBI Taxonomy" id="3231483"/>
    <lineage>
        <taxon>Bacteria</taxon>
        <taxon>Pseudomonadati</taxon>
        <taxon>Pseudomonadota</taxon>
        <taxon>Alphaproteobacteria</taxon>
        <taxon>Rhodobacterales</taxon>
        <taxon>Paracoccaceae</taxon>
        <taxon>Meridianimarinicoccus</taxon>
    </lineage>
</organism>
<evidence type="ECO:0000313" key="6">
    <source>
        <dbReference type="Proteomes" id="UP001553161"/>
    </source>
</evidence>
<evidence type="ECO:0000256" key="3">
    <source>
        <dbReference type="SAM" id="SignalP"/>
    </source>
</evidence>
<dbReference type="PANTHER" id="PTHR43037:SF5">
    <property type="entry name" value="FERULOYL ESTERASE"/>
    <property type="match status" value="1"/>
</dbReference>
<dbReference type="InterPro" id="IPR050955">
    <property type="entry name" value="Plant_Biomass_Hydrol_Est"/>
</dbReference>
<proteinExistence type="predicted"/>
<gene>
    <name evidence="5" type="ORF">AB0T83_09995</name>
</gene>
<dbReference type="EMBL" id="JBFBVU010000010">
    <property type="protein sequence ID" value="MEV8467110.1"/>
    <property type="molecule type" value="Genomic_DNA"/>
</dbReference>
<feature type="domain" description="AB hydrolase-1" evidence="4">
    <location>
        <begin position="51"/>
        <end position="182"/>
    </location>
</feature>
<keyword evidence="6" id="KW-1185">Reference proteome</keyword>
<dbReference type="Pfam" id="PF00561">
    <property type="entry name" value="Abhydrolase_1"/>
    <property type="match status" value="1"/>
</dbReference>
<dbReference type="PANTHER" id="PTHR43037">
    <property type="entry name" value="UNNAMED PRODUCT-RELATED"/>
    <property type="match status" value="1"/>
</dbReference>
<dbReference type="RefSeq" id="WP_366192886.1">
    <property type="nucleotide sequence ID" value="NZ_JBFBVU010000010.1"/>
</dbReference>
<feature type="chain" id="PRO_5045335813" evidence="3">
    <location>
        <begin position="22"/>
        <end position="281"/>
    </location>
</feature>
<name>A0ABV3L6F4_9RHOB</name>
<keyword evidence="1 3" id="KW-0732">Signal</keyword>
<evidence type="ECO:0000256" key="2">
    <source>
        <dbReference type="ARBA" id="ARBA00022801"/>
    </source>
</evidence>
<dbReference type="InterPro" id="IPR000073">
    <property type="entry name" value="AB_hydrolase_1"/>
</dbReference>
<evidence type="ECO:0000313" key="5">
    <source>
        <dbReference type="EMBL" id="MEV8467110.1"/>
    </source>
</evidence>
<evidence type="ECO:0000256" key="1">
    <source>
        <dbReference type="ARBA" id="ARBA00022729"/>
    </source>
</evidence>